<sequence length="63" mass="7673">MPSRRSRLIIFAQNIYFENVPELLPIQREFYLTMLTERKEKILDYSLELLMEQEQHTSPVLEM</sequence>
<comment type="caution">
    <text evidence="1">The sequence shown here is derived from an EMBL/GenBank/DDBJ whole genome shotgun (WGS) entry which is preliminary data.</text>
</comment>
<keyword evidence="2" id="KW-1185">Reference proteome</keyword>
<dbReference type="EMBL" id="JAJEPW010000009">
    <property type="protein sequence ID" value="MCC2128836.1"/>
    <property type="molecule type" value="Genomic_DNA"/>
</dbReference>
<accession>A0AAE3AA82</accession>
<organism evidence="1 2">
    <name type="scientific">Brotocaccenecus cirricatena</name>
    <dbReference type="NCBI Taxonomy" id="3064195"/>
    <lineage>
        <taxon>Bacteria</taxon>
        <taxon>Bacillati</taxon>
        <taxon>Bacillota</taxon>
        <taxon>Clostridia</taxon>
        <taxon>Eubacteriales</taxon>
        <taxon>Oscillospiraceae</taxon>
        <taxon>Brotocaccenecus</taxon>
    </lineage>
</organism>
<gene>
    <name evidence="1" type="ORF">LKD37_04770</name>
</gene>
<evidence type="ECO:0000313" key="1">
    <source>
        <dbReference type="EMBL" id="MCC2128836.1"/>
    </source>
</evidence>
<evidence type="ECO:0000313" key="2">
    <source>
        <dbReference type="Proteomes" id="UP001199319"/>
    </source>
</evidence>
<proteinExistence type="predicted"/>
<name>A0AAE3AA82_9FIRM</name>
<reference evidence="1" key="1">
    <citation type="submission" date="2021-10" db="EMBL/GenBank/DDBJ databases">
        <title>Anaerobic single-cell dispensing facilitates the cultivation of human gut bacteria.</title>
        <authorList>
            <person name="Afrizal A."/>
        </authorList>
    </citation>
    <scope>NUCLEOTIDE SEQUENCE</scope>
    <source>
        <strain evidence="1">CLA-AA-H272</strain>
    </source>
</reference>
<protein>
    <submittedName>
        <fullName evidence="1">Uncharacterized protein</fullName>
    </submittedName>
</protein>
<dbReference type="AlphaFoldDB" id="A0AAE3AA82"/>
<dbReference type="Proteomes" id="UP001199319">
    <property type="component" value="Unassembled WGS sequence"/>
</dbReference>
<dbReference type="RefSeq" id="WP_349048771.1">
    <property type="nucleotide sequence ID" value="NZ_JBBNJF010000223.1"/>
</dbReference>